<keyword evidence="2" id="KW-0239">DNA-directed DNA polymerase</keyword>
<keyword evidence="2" id="KW-0515">Mutator protein</keyword>
<dbReference type="InterPro" id="IPR043128">
    <property type="entry name" value="Rev_trsase/Diguanyl_cyclase"/>
</dbReference>
<evidence type="ECO:0000313" key="5">
    <source>
        <dbReference type="Proteomes" id="UP001597493"/>
    </source>
</evidence>
<dbReference type="Gene3D" id="3.40.1170.60">
    <property type="match status" value="1"/>
</dbReference>
<dbReference type="Gene3D" id="3.30.70.270">
    <property type="match status" value="1"/>
</dbReference>
<organism evidence="4 5">
    <name type="scientific">Paenibacillus thailandensis</name>
    <dbReference type="NCBI Taxonomy" id="393250"/>
    <lineage>
        <taxon>Bacteria</taxon>
        <taxon>Bacillati</taxon>
        <taxon>Bacillota</taxon>
        <taxon>Bacilli</taxon>
        <taxon>Bacillales</taxon>
        <taxon>Paenibacillaceae</taxon>
        <taxon>Paenibacillus</taxon>
    </lineage>
</organism>
<dbReference type="Proteomes" id="UP001597493">
    <property type="component" value="Unassembled WGS sequence"/>
</dbReference>
<evidence type="ECO:0000259" key="3">
    <source>
        <dbReference type="PROSITE" id="PS50173"/>
    </source>
</evidence>
<comment type="subunit">
    <text evidence="2">Monomer.</text>
</comment>
<keyword evidence="2 4" id="KW-0548">Nucleotidyltransferase</keyword>
<gene>
    <name evidence="2" type="primary">dinB</name>
    <name evidence="4" type="ORF">ACFSW5_12670</name>
</gene>
<evidence type="ECO:0000256" key="2">
    <source>
        <dbReference type="HAMAP-Rule" id="MF_01113"/>
    </source>
</evidence>
<evidence type="ECO:0000256" key="1">
    <source>
        <dbReference type="ARBA" id="ARBA00010945"/>
    </source>
</evidence>
<dbReference type="Gene3D" id="3.30.1490.100">
    <property type="entry name" value="DNA polymerase, Y-family, little finger domain"/>
    <property type="match status" value="1"/>
</dbReference>
<dbReference type="EC" id="2.7.7.7" evidence="2"/>
<dbReference type="CDD" id="cd03586">
    <property type="entry name" value="PolY_Pol_IV_kappa"/>
    <property type="match status" value="1"/>
</dbReference>
<comment type="subcellular location">
    <subcellularLocation>
        <location evidence="2">Cytoplasm</location>
    </subcellularLocation>
</comment>
<keyword evidence="2" id="KW-0227">DNA damage</keyword>
<proteinExistence type="inferred from homology"/>
<keyword evidence="2" id="KW-0238">DNA-binding</keyword>
<keyword evidence="2" id="KW-0235">DNA replication</keyword>
<dbReference type="InterPro" id="IPR022880">
    <property type="entry name" value="DNApol_IV"/>
</dbReference>
<keyword evidence="2" id="KW-0460">Magnesium</keyword>
<dbReference type="GO" id="GO:0003887">
    <property type="term" value="F:DNA-directed DNA polymerase activity"/>
    <property type="evidence" value="ECO:0007669"/>
    <property type="project" value="UniProtKB-EC"/>
</dbReference>
<dbReference type="EMBL" id="JBHUMY010000012">
    <property type="protein sequence ID" value="MFD2661106.1"/>
    <property type="molecule type" value="Genomic_DNA"/>
</dbReference>
<dbReference type="SUPFAM" id="SSF100879">
    <property type="entry name" value="Lesion bypass DNA polymerase (Y-family), little finger domain"/>
    <property type="match status" value="1"/>
</dbReference>
<feature type="domain" description="UmuC" evidence="3">
    <location>
        <begin position="9"/>
        <end position="194"/>
    </location>
</feature>
<dbReference type="Pfam" id="PF00817">
    <property type="entry name" value="IMS"/>
    <property type="match status" value="1"/>
</dbReference>
<comment type="cofactor">
    <cofactor evidence="2">
        <name>Mg(2+)</name>
        <dbReference type="ChEBI" id="CHEBI:18420"/>
    </cofactor>
    <text evidence="2">Binds 2 magnesium ions per subunit.</text>
</comment>
<reference evidence="5" key="1">
    <citation type="journal article" date="2019" name="Int. J. Syst. Evol. Microbiol.">
        <title>The Global Catalogue of Microorganisms (GCM) 10K type strain sequencing project: providing services to taxonomists for standard genome sequencing and annotation.</title>
        <authorList>
            <consortium name="The Broad Institute Genomics Platform"/>
            <consortium name="The Broad Institute Genome Sequencing Center for Infectious Disease"/>
            <person name="Wu L."/>
            <person name="Ma J."/>
        </authorList>
    </citation>
    <scope>NUCLEOTIDE SEQUENCE [LARGE SCALE GENOMIC DNA]</scope>
    <source>
        <strain evidence="5">TISTR 1827</strain>
    </source>
</reference>
<keyword evidence="2 4" id="KW-0808">Transferase</keyword>
<feature type="active site" evidence="2">
    <location>
        <position position="110"/>
    </location>
</feature>
<name>A0ABW5QYM0_9BACL</name>
<comment type="catalytic activity">
    <reaction evidence="2">
        <text>DNA(n) + a 2'-deoxyribonucleoside 5'-triphosphate = DNA(n+1) + diphosphate</text>
        <dbReference type="Rhea" id="RHEA:22508"/>
        <dbReference type="Rhea" id="RHEA-COMP:17339"/>
        <dbReference type="Rhea" id="RHEA-COMP:17340"/>
        <dbReference type="ChEBI" id="CHEBI:33019"/>
        <dbReference type="ChEBI" id="CHEBI:61560"/>
        <dbReference type="ChEBI" id="CHEBI:173112"/>
        <dbReference type="EC" id="2.7.7.7"/>
    </reaction>
</comment>
<dbReference type="InterPro" id="IPR043502">
    <property type="entry name" value="DNA/RNA_pol_sf"/>
</dbReference>
<dbReference type="InterPro" id="IPR050116">
    <property type="entry name" value="DNA_polymerase-Y"/>
</dbReference>
<dbReference type="Pfam" id="PF11799">
    <property type="entry name" value="IMS_C"/>
    <property type="match status" value="1"/>
</dbReference>
<keyword evidence="2" id="KW-0479">Metal-binding</keyword>
<comment type="caution">
    <text evidence="4">The sequence shown here is derived from an EMBL/GenBank/DDBJ whole genome shotgun (WGS) entry which is preliminary data.</text>
</comment>
<accession>A0ABW5QYM0</accession>
<feature type="binding site" evidence="2">
    <location>
        <position position="109"/>
    </location>
    <ligand>
        <name>Mg(2+)</name>
        <dbReference type="ChEBI" id="CHEBI:18420"/>
    </ligand>
</feature>
<feature type="binding site" evidence="2">
    <location>
        <position position="13"/>
    </location>
    <ligand>
        <name>Mg(2+)</name>
        <dbReference type="ChEBI" id="CHEBI:18420"/>
    </ligand>
</feature>
<comment type="function">
    <text evidence="2">Poorly processive, error-prone DNA polymerase involved in untargeted mutagenesis. Copies undamaged DNA at stalled replication forks, which arise in vivo from mismatched or misaligned primer ends. These misaligned primers can be extended by PolIV. Exhibits no 3'-5' exonuclease (proofreading) activity. May be involved in translesional synthesis, in conjunction with the beta clamp from PolIII.</text>
</comment>
<feature type="site" description="Substrate discrimination" evidence="2">
    <location>
        <position position="18"/>
    </location>
</feature>
<dbReference type="SUPFAM" id="SSF56672">
    <property type="entry name" value="DNA/RNA polymerases"/>
    <property type="match status" value="1"/>
</dbReference>
<dbReference type="InterPro" id="IPR036775">
    <property type="entry name" value="DNA_pol_Y-fam_lit_finger_sf"/>
</dbReference>
<dbReference type="InterPro" id="IPR001126">
    <property type="entry name" value="UmuC"/>
</dbReference>
<dbReference type="RefSeq" id="WP_379273463.1">
    <property type="nucleotide sequence ID" value="NZ_JBHUGT010000024.1"/>
</dbReference>
<sequence>MPANNANVIMLADCQSFYASVEKAEHPEYRDKPVVVAGDPERRSGIVLAACPIAKARGITTAERLGEALAKCPELVVIKPRMQKYIDVSMQITDIYLSYTDLVEPYSIDEQFLDVTGSLHLYGGPEELARIIQRRIQEETGVYARFGIGENKILAKMACDNYAKKSDGGLYMLSKDNLAETLWKLPVSHMFMSGSRMTRHFHAMGMPTIGSVAETPLAKLKQMMRRKFGKNSDIQAELYWRIARGIDDSPVAPGTHRVDPKSVGHMMTLPRDYGKLEEIKVVLLELTELVCQRCRELGFMGHVVTVGCMGADYDRPTGFNRQMKMDDPSNITNHVYRWACKLLERHWDGLPIRRVGVSLSQLTSDAEYQLSLFDMDREKSMALEKAVDALKRKYGNSVLIRAVSKTAAGQALDRSAKIGGHYK</sequence>
<dbReference type="PANTHER" id="PTHR11076">
    <property type="entry name" value="DNA REPAIR POLYMERASE UMUC / TRANSFERASE FAMILY MEMBER"/>
    <property type="match status" value="1"/>
</dbReference>
<keyword evidence="5" id="KW-1185">Reference proteome</keyword>
<protein>
    <recommendedName>
        <fullName evidence="2">DNA polymerase IV</fullName>
        <shortName evidence="2">Pol IV</shortName>
        <ecNumber evidence="2">2.7.7.7</ecNumber>
    </recommendedName>
</protein>
<dbReference type="HAMAP" id="MF_01113">
    <property type="entry name" value="DNApol_IV"/>
    <property type="match status" value="1"/>
</dbReference>
<dbReference type="InterPro" id="IPR017961">
    <property type="entry name" value="DNA_pol_Y-fam_little_finger"/>
</dbReference>
<keyword evidence="2" id="KW-0963">Cytoplasm</keyword>
<dbReference type="PROSITE" id="PS50173">
    <property type="entry name" value="UMUC"/>
    <property type="match status" value="1"/>
</dbReference>
<keyword evidence="2" id="KW-0234">DNA repair</keyword>
<dbReference type="NCBIfam" id="NF002848">
    <property type="entry name" value="PRK03103.1"/>
    <property type="match status" value="1"/>
</dbReference>
<comment type="similarity">
    <text evidence="1 2">Belongs to the DNA polymerase type-Y family.</text>
</comment>
<evidence type="ECO:0000313" key="4">
    <source>
        <dbReference type="EMBL" id="MFD2661106.1"/>
    </source>
</evidence>
<dbReference type="PANTHER" id="PTHR11076:SF35">
    <property type="entry name" value="DNA REPAIR PROTEIN HOMOLOG YOBH"/>
    <property type="match status" value="1"/>
</dbReference>